<keyword evidence="1" id="KW-0805">Transcription regulation</keyword>
<dbReference type="GO" id="GO:0003700">
    <property type="term" value="F:DNA-binding transcription factor activity"/>
    <property type="evidence" value="ECO:0007669"/>
    <property type="project" value="TreeGrafter"/>
</dbReference>
<evidence type="ECO:0000256" key="4">
    <source>
        <dbReference type="ARBA" id="ARBA00023163"/>
    </source>
</evidence>
<feature type="domain" description="Cyclic nucleotide-binding" evidence="5">
    <location>
        <begin position="2"/>
        <end position="125"/>
    </location>
</feature>
<dbReference type="InterPro" id="IPR036390">
    <property type="entry name" value="WH_DNA-bd_sf"/>
</dbReference>
<dbReference type="InterPro" id="IPR050397">
    <property type="entry name" value="Env_Response_Regulators"/>
</dbReference>
<evidence type="ECO:0000256" key="3">
    <source>
        <dbReference type="ARBA" id="ARBA00023159"/>
    </source>
</evidence>
<dbReference type="AlphaFoldDB" id="A0A098M8G3"/>
<comment type="caution">
    <text evidence="7">The sequence shown here is derived from an EMBL/GenBank/DDBJ whole genome shotgun (WGS) entry which is preliminary data.</text>
</comment>
<dbReference type="Pfam" id="PF13545">
    <property type="entry name" value="HTH_Crp_2"/>
    <property type="match status" value="1"/>
</dbReference>
<dbReference type="PROSITE" id="PS50042">
    <property type="entry name" value="CNMP_BINDING_3"/>
    <property type="match status" value="1"/>
</dbReference>
<dbReference type="PROSITE" id="PS51063">
    <property type="entry name" value="HTH_CRP_2"/>
    <property type="match status" value="1"/>
</dbReference>
<dbReference type="Gene3D" id="2.60.120.10">
    <property type="entry name" value="Jelly Rolls"/>
    <property type="match status" value="1"/>
</dbReference>
<keyword evidence="2" id="KW-0238">DNA-binding</keyword>
<reference evidence="7 8" key="1">
    <citation type="submission" date="2014-08" db="EMBL/GenBank/DDBJ databases">
        <authorList>
            <person name="den Bakker H.C."/>
        </authorList>
    </citation>
    <scope>NUCLEOTIDE SEQUENCE [LARGE SCALE GENOMIC DNA]</scope>
    <source>
        <strain evidence="7 8">DSM 18334</strain>
    </source>
</reference>
<keyword evidence="4" id="KW-0804">Transcription</keyword>
<protein>
    <recommendedName>
        <fullName evidence="9">Transcriptional regulator</fullName>
    </recommendedName>
</protein>
<dbReference type="PANTHER" id="PTHR24567">
    <property type="entry name" value="CRP FAMILY TRANSCRIPTIONAL REGULATORY PROTEIN"/>
    <property type="match status" value="1"/>
</dbReference>
<dbReference type="InterPro" id="IPR018490">
    <property type="entry name" value="cNMP-bd_dom_sf"/>
</dbReference>
<evidence type="ECO:0000259" key="6">
    <source>
        <dbReference type="PROSITE" id="PS51063"/>
    </source>
</evidence>
<dbReference type="Pfam" id="PF00027">
    <property type="entry name" value="cNMP_binding"/>
    <property type="match status" value="1"/>
</dbReference>
<gene>
    <name evidence="7" type="ORF">PWYN_27965</name>
</gene>
<dbReference type="SMART" id="SM00100">
    <property type="entry name" value="cNMP"/>
    <property type="match status" value="1"/>
</dbReference>
<evidence type="ECO:0000256" key="2">
    <source>
        <dbReference type="ARBA" id="ARBA00023125"/>
    </source>
</evidence>
<accession>A0A098M8G3</accession>
<dbReference type="GO" id="GO:0005829">
    <property type="term" value="C:cytosol"/>
    <property type="evidence" value="ECO:0007669"/>
    <property type="project" value="TreeGrafter"/>
</dbReference>
<name>A0A098M8G3_9BACL</name>
<sequence length="219" mass="24959">MLFRGKSVDDISAMLQTMIYTVKPLRKKEHIVNEGETADHIGIILSGQVEVQKNHSNGNNVTIARLGRGQTFGEAVIFRKENVYPATIIAPGNCCVMFISKQELLRLFAADTDMLSSYMENLSERLVMVNQNIEILSVGSLRKRIVFYLLKQADQQSSNTLKLPFSRKVWAELLNTARPSLSRELAFLRDNGWIDFKGSEFTLLNREGMEDLLEKFKRK</sequence>
<organism evidence="7 8">
    <name type="scientific">Paenibacillus wynnii</name>
    <dbReference type="NCBI Taxonomy" id="268407"/>
    <lineage>
        <taxon>Bacteria</taxon>
        <taxon>Bacillati</taxon>
        <taxon>Bacillota</taxon>
        <taxon>Bacilli</taxon>
        <taxon>Bacillales</taxon>
        <taxon>Paenibacillaceae</taxon>
        <taxon>Paenibacillus</taxon>
    </lineage>
</organism>
<dbReference type="EMBL" id="JQCR01000003">
    <property type="protein sequence ID" value="KGE18351.1"/>
    <property type="molecule type" value="Genomic_DNA"/>
</dbReference>
<evidence type="ECO:0000313" key="7">
    <source>
        <dbReference type="EMBL" id="KGE18351.1"/>
    </source>
</evidence>
<reference evidence="7 8" key="2">
    <citation type="submission" date="2014-10" db="EMBL/GenBank/DDBJ databases">
        <title>Comparative genomics of the Paenibacillus odorifer group.</title>
        <authorList>
            <person name="Tsai Y.-C."/>
            <person name="Martin N."/>
            <person name="Korlach J."/>
            <person name="Wiedmann M."/>
        </authorList>
    </citation>
    <scope>NUCLEOTIDE SEQUENCE [LARGE SCALE GENOMIC DNA]</scope>
    <source>
        <strain evidence="7 8">DSM 18334</strain>
    </source>
</reference>
<evidence type="ECO:0000259" key="5">
    <source>
        <dbReference type="PROSITE" id="PS50042"/>
    </source>
</evidence>
<dbReference type="PANTHER" id="PTHR24567:SF58">
    <property type="entry name" value="CYCLIC AMP-BINDING REGULATORY PROTEIN"/>
    <property type="match status" value="1"/>
</dbReference>
<proteinExistence type="predicted"/>
<dbReference type="SUPFAM" id="SSF51206">
    <property type="entry name" value="cAMP-binding domain-like"/>
    <property type="match status" value="1"/>
</dbReference>
<dbReference type="InterPro" id="IPR012318">
    <property type="entry name" value="HTH_CRP"/>
</dbReference>
<evidence type="ECO:0008006" key="9">
    <source>
        <dbReference type="Google" id="ProtNLM"/>
    </source>
</evidence>
<dbReference type="eggNOG" id="COG0664">
    <property type="taxonomic scope" value="Bacteria"/>
</dbReference>
<dbReference type="Proteomes" id="UP000029734">
    <property type="component" value="Unassembled WGS sequence"/>
</dbReference>
<feature type="domain" description="HTH crp-type" evidence="6">
    <location>
        <begin position="139"/>
        <end position="207"/>
    </location>
</feature>
<dbReference type="SUPFAM" id="SSF46785">
    <property type="entry name" value="Winged helix' DNA-binding domain"/>
    <property type="match status" value="1"/>
</dbReference>
<dbReference type="InterPro" id="IPR000595">
    <property type="entry name" value="cNMP-bd_dom"/>
</dbReference>
<dbReference type="GO" id="GO:0003677">
    <property type="term" value="F:DNA binding"/>
    <property type="evidence" value="ECO:0007669"/>
    <property type="project" value="UniProtKB-KW"/>
</dbReference>
<evidence type="ECO:0000313" key="8">
    <source>
        <dbReference type="Proteomes" id="UP000029734"/>
    </source>
</evidence>
<keyword evidence="8" id="KW-1185">Reference proteome</keyword>
<dbReference type="InterPro" id="IPR014710">
    <property type="entry name" value="RmlC-like_jellyroll"/>
</dbReference>
<dbReference type="CDD" id="cd00038">
    <property type="entry name" value="CAP_ED"/>
    <property type="match status" value="1"/>
</dbReference>
<evidence type="ECO:0000256" key="1">
    <source>
        <dbReference type="ARBA" id="ARBA00023015"/>
    </source>
</evidence>
<keyword evidence="3" id="KW-0010">Activator</keyword>
<dbReference type="STRING" id="268407.PWYN_27965"/>